<name>A0A7W6LKJ5_9HYPH</name>
<keyword evidence="2" id="KW-1185">Reference proteome</keyword>
<dbReference type="Proteomes" id="UP000519897">
    <property type="component" value="Unassembled WGS sequence"/>
</dbReference>
<reference evidence="1 2" key="1">
    <citation type="submission" date="2020-08" db="EMBL/GenBank/DDBJ databases">
        <title>Genomic Encyclopedia of Type Strains, Phase IV (KMG-IV): sequencing the most valuable type-strain genomes for metagenomic binning, comparative biology and taxonomic classification.</title>
        <authorList>
            <person name="Goeker M."/>
        </authorList>
    </citation>
    <scope>NUCLEOTIDE SEQUENCE [LARGE SCALE GENOMIC DNA]</scope>
    <source>
        <strain evidence="1 2">DSM 29514</strain>
    </source>
</reference>
<sequence>MVDKALAVEADALQGRLDGMGQNKARASCIAANGYQCFEPAPVAEISSISAFCSAKLQASQRKIVIILKAALASGALRLNFPRIDGKLDTMIEYKDVLIDTQWHML</sequence>
<proteinExistence type="predicted"/>
<evidence type="ECO:0000313" key="1">
    <source>
        <dbReference type="EMBL" id="MBB4145787.1"/>
    </source>
</evidence>
<dbReference type="RefSeq" id="WP_165130471.1">
    <property type="nucleotide sequence ID" value="NZ_CP049248.1"/>
</dbReference>
<accession>A0A7W6LKJ5</accession>
<evidence type="ECO:0000313" key="2">
    <source>
        <dbReference type="Proteomes" id="UP000519897"/>
    </source>
</evidence>
<dbReference type="AlphaFoldDB" id="A0A7W6LKJ5"/>
<organism evidence="1 2">
    <name type="scientific">Rhizobium rhizoryzae</name>
    <dbReference type="NCBI Taxonomy" id="451876"/>
    <lineage>
        <taxon>Bacteria</taxon>
        <taxon>Pseudomonadati</taxon>
        <taxon>Pseudomonadota</taxon>
        <taxon>Alphaproteobacteria</taxon>
        <taxon>Hyphomicrobiales</taxon>
        <taxon>Rhizobiaceae</taxon>
        <taxon>Rhizobium/Agrobacterium group</taxon>
        <taxon>Rhizobium</taxon>
    </lineage>
</organism>
<comment type="caution">
    <text evidence="1">The sequence shown here is derived from an EMBL/GenBank/DDBJ whole genome shotgun (WGS) entry which is preliminary data.</text>
</comment>
<dbReference type="EMBL" id="JACIEC010000011">
    <property type="protein sequence ID" value="MBB4145787.1"/>
    <property type="molecule type" value="Genomic_DNA"/>
</dbReference>
<protein>
    <submittedName>
        <fullName evidence="1">Uncharacterized protein</fullName>
    </submittedName>
</protein>
<gene>
    <name evidence="1" type="ORF">GGQ72_004353</name>
</gene>